<name>A0A0F3IRS2_9PROT</name>
<evidence type="ECO:0000313" key="3">
    <source>
        <dbReference type="Proteomes" id="UP000033774"/>
    </source>
</evidence>
<dbReference type="EMBL" id="LAJY01000279">
    <property type="protein sequence ID" value="KJV09450.1"/>
    <property type="molecule type" value="Genomic_DNA"/>
</dbReference>
<evidence type="ECO:0000313" key="2">
    <source>
        <dbReference type="EMBL" id="KJV09450.1"/>
    </source>
</evidence>
<sequence>MTTSTRTSGSSLKARARAARSCGLCFSPKVPEYMNTILPTSPCACDQGLFCGRGGKSSRAPQFSMTAMRSRPMPSAVSSGTKSSVMATMRSEARHSRFSSALYQAPISAPKTGIFARRILSIATP</sequence>
<gene>
    <name evidence="2" type="ORF">VZ95_11405</name>
</gene>
<evidence type="ECO:0000256" key="1">
    <source>
        <dbReference type="SAM" id="MobiDB-lite"/>
    </source>
</evidence>
<accession>A0A0F3IRS2</accession>
<protein>
    <submittedName>
        <fullName evidence="2">Uncharacterized protein</fullName>
    </submittedName>
</protein>
<proteinExistence type="predicted"/>
<reference evidence="2 3" key="1">
    <citation type="submission" date="2015-03" db="EMBL/GenBank/DDBJ databases">
        <title>Draft genome sequence of Elstera litoralis.</title>
        <authorList>
            <person name="Rahalkar M.C."/>
            <person name="Dhakephalkar P.K."/>
            <person name="Pore S.D."/>
            <person name="Arora P."/>
            <person name="Kapse N.G."/>
            <person name="Pandit P.S."/>
        </authorList>
    </citation>
    <scope>NUCLEOTIDE SEQUENCE [LARGE SCALE GENOMIC DNA]</scope>
    <source>
        <strain evidence="2 3">Dia-1</strain>
    </source>
</reference>
<feature type="region of interest" description="Disordered" evidence="1">
    <location>
        <begin position="66"/>
        <end position="91"/>
    </location>
</feature>
<organism evidence="2 3">
    <name type="scientific">Elstera litoralis</name>
    <dbReference type="NCBI Taxonomy" id="552518"/>
    <lineage>
        <taxon>Bacteria</taxon>
        <taxon>Pseudomonadati</taxon>
        <taxon>Pseudomonadota</taxon>
        <taxon>Alphaproteobacteria</taxon>
        <taxon>Rhodospirillales</taxon>
        <taxon>Rhodospirillaceae</taxon>
        <taxon>Elstera</taxon>
    </lineage>
</organism>
<keyword evidence="3" id="KW-1185">Reference proteome</keyword>
<dbReference type="AlphaFoldDB" id="A0A0F3IRS2"/>
<dbReference type="Proteomes" id="UP000033774">
    <property type="component" value="Unassembled WGS sequence"/>
</dbReference>
<comment type="caution">
    <text evidence="2">The sequence shown here is derived from an EMBL/GenBank/DDBJ whole genome shotgun (WGS) entry which is preliminary data.</text>
</comment>
<feature type="compositionally biased region" description="Polar residues" evidence="1">
    <location>
        <begin position="76"/>
        <end position="86"/>
    </location>
</feature>